<evidence type="ECO:0000313" key="1">
    <source>
        <dbReference type="EMBL" id="DAE15869.1"/>
    </source>
</evidence>
<reference evidence="1" key="1">
    <citation type="journal article" date="2021" name="Proc. Natl. Acad. Sci. U.S.A.">
        <title>A Catalog of Tens of Thousands of Viruses from Human Metagenomes Reveals Hidden Associations with Chronic Diseases.</title>
        <authorList>
            <person name="Tisza M.J."/>
            <person name="Buck C.B."/>
        </authorList>
    </citation>
    <scope>NUCLEOTIDE SEQUENCE</scope>
    <source>
        <strain evidence="1">Ctu9a31</strain>
    </source>
</reference>
<protein>
    <submittedName>
        <fullName evidence="1">Uncharacterized protein</fullName>
    </submittedName>
</protein>
<sequence length="47" mass="5399">MSEKEKEIIKKLSDTIPKLDDSKKNYILGVAEGMAMVRESEKSDRKE</sequence>
<name>A0A8S5QAT4_9CAUD</name>
<organism evidence="1">
    <name type="scientific">Siphoviridae sp. ctu9a31</name>
    <dbReference type="NCBI Taxonomy" id="2825712"/>
    <lineage>
        <taxon>Viruses</taxon>
        <taxon>Duplodnaviria</taxon>
        <taxon>Heunggongvirae</taxon>
        <taxon>Uroviricota</taxon>
        <taxon>Caudoviricetes</taxon>
    </lineage>
</organism>
<dbReference type="EMBL" id="BK015613">
    <property type="protein sequence ID" value="DAE15869.1"/>
    <property type="molecule type" value="Genomic_DNA"/>
</dbReference>
<accession>A0A8S5QAT4</accession>
<proteinExistence type="predicted"/>